<evidence type="ECO:0000313" key="9">
    <source>
        <dbReference type="EMBL" id="WAC03256.1"/>
    </source>
</evidence>
<dbReference type="RefSeq" id="WP_267677832.1">
    <property type="nucleotide sequence ID" value="NZ_CP113088.1"/>
</dbReference>
<evidence type="ECO:0000256" key="7">
    <source>
        <dbReference type="ARBA" id="ARBA00023239"/>
    </source>
</evidence>
<keyword evidence="10" id="KW-1185">Reference proteome</keyword>
<dbReference type="GO" id="GO:0106300">
    <property type="term" value="P:protein-DNA covalent cross-linking repair"/>
    <property type="evidence" value="ECO:0007669"/>
    <property type="project" value="InterPro"/>
</dbReference>
<gene>
    <name evidence="9" type="ORF">N7U66_06705</name>
</gene>
<reference evidence="9" key="1">
    <citation type="submission" date="2022-11" db="EMBL/GenBank/DDBJ databases">
        <title>Lacinutrix neustonica HL-RS19T sp. nov., isolated from the surface microlayer sample of brackish Lake Shihwa.</title>
        <authorList>
            <person name="Choi J.Y."/>
            <person name="Hwang C.Y."/>
        </authorList>
    </citation>
    <scope>NUCLEOTIDE SEQUENCE</scope>
    <source>
        <strain evidence="9">HL-RS19</strain>
    </source>
</reference>
<dbReference type="InterPro" id="IPR003738">
    <property type="entry name" value="SRAP"/>
</dbReference>
<dbReference type="AlphaFoldDB" id="A0A9E8MYB2"/>
<keyword evidence="4 8" id="KW-0378">Hydrolase</keyword>
<dbReference type="Gene3D" id="3.90.1680.10">
    <property type="entry name" value="SOS response associated peptidase-like"/>
    <property type="match status" value="1"/>
</dbReference>
<dbReference type="GO" id="GO:0006508">
    <property type="term" value="P:proteolysis"/>
    <property type="evidence" value="ECO:0007669"/>
    <property type="project" value="UniProtKB-KW"/>
</dbReference>
<dbReference type="PANTHER" id="PTHR13604">
    <property type="entry name" value="DC12-RELATED"/>
    <property type="match status" value="1"/>
</dbReference>
<evidence type="ECO:0000256" key="6">
    <source>
        <dbReference type="ARBA" id="ARBA00023125"/>
    </source>
</evidence>
<keyword evidence="7" id="KW-0456">Lyase</keyword>
<dbReference type="PANTHER" id="PTHR13604:SF0">
    <property type="entry name" value="ABASIC SITE PROCESSING PROTEIN HMCES"/>
    <property type="match status" value="1"/>
</dbReference>
<evidence type="ECO:0000313" key="10">
    <source>
        <dbReference type="Proteomes" id="UP001164705"/>
    </source>
</evidence>
<evidence type="ECO:0000256" key="5">
    <source>
        <dbReference type="ARBA" id="ARBA00023124"/>
    </source>
</evidence>
<keyword evidence="3" id="KW-0227">DNA damage</keyword>
<organism evidence="9 10">
    <name type="scientific">Lacinutrix neustonica</name>
    <dbReference type="NCBI Taxonomy" id="2980107"/>
    <lineage>
        <taxon>Bacteria</taxon>
        <taxon>Pseudomonadati</taxon>
        <taxon>Bacteroidota</taxon>
        <taxon>Flavobacteriia</taxon>
        <taxon>Flavobacteriales</taxon>
        <taxon>Flavobacteriaceae</taxon>
        <taxon>Lacinutrix</taxon>
    </lineage>
</organism>
<dbReference type="Proteomes" id="UP001164705">
    <property type="component" value="Chromosome"/>
</dbReference>
<evidence type="ECO:0000256" key="1">
    <source>
        <dbReference type="ARBA" id="ARBA00008136"/>
    </source>
</evidence>
<accession>A0A9E8MYB2</accession>
<evidence type="ECO:0000256" key="8">
    <source>
        <dbReference type="RuleBase" id="RU364100"/>
    </source>
</evidence>
<keyword evidence="5" id="KW-0190">Covalent protein-DNA linkage</keyword>
<comment type="similarity">
    <text evidence="1 8">Belongs to the SOS response-associated peptidase family.</text>
</comment>
<dbReference type="GO" id="GO:0008233">
    <property type="term" value="F:peptidase activity"/>
    <property type="evidence" value="ECO:0007669"/>
    <property type="project" value="UniProtKB-KW"/>
</dbReference>
<name>A0A9E8MYB2_9FLAO</name>
<dbReference type="EMBL" id="CP113088">
    <property type="protein sequence ID" value="WAC03256.1"/>
    <property type="molecule type" value="Genomic_DNA"/>
</dbReference>
<dbReference type="EC" id="3.4.-.-" evidence="8"/>
<dbReference type="SUPFAM" id="SSF143081">
    <property type="entry name" value="BB1717-like"/>
    <property type="match status" value="1"/>
</dbReference>
<evidence type="ECO:0000256" key="4">
    <source>
        <dbReference type="ARBA" id="ARBA00022801"/>
    </source>
</evidence>
<evidence type="ECO:0000256" key="2">
    <source>
        <dbReference type="ARBA" id="ARBA00022670"/>
    </source>
</evidence>
<dbReference type="InterPro" id="IPR036590">
    <property type="entry name" value="SRAP-like"/>
</dbReference>
<proteinExistence type="inferred from homology"/>
<dbReference type="GO" id="GO:0016829">
    <property type="term" value="F:lyase activity"/>
    <property type="evidence" value="ECO:0007669"/>
    <property type="project" value="UniProtKB-KW"/>
</dbReference>
<keyword evidence="2 8" id="KW-0645">Protease</keyword>
<evidence type="ECO:0000256" key="3">
    <source>
        <dbReference type="ARBA" id="ARBA00022763"/>
    </source>
</evidence>
<protein>
    <recommendedName>
        <fullName evidence="8">Abasic site processing protein</fullName>
        <ecNumber evidence="8">3.4.-.-</ecNumber>
    </recommendedName>
</protein>
<keyword evidence="6" id="KW-0238">DNA-binding</keyword>
<dbReference type="KEGG" id="lnu:N7U66_06705"/>
<dbReference type="Pfam" id="PF02586">
    <property type="entry name" value="SRAP"/>
    <property type="match status" value="1"/>
</dbReference>
<dbReference type="GO" id="GO:0003697">
    <property type="term" value="F:single-stranded DNA binding"/>
    <property type="evidence" value="ECO:0007669"/>
    <property type="project" value="InterPro"/>
</dbReference>
<sequence>MYYKLSNTAELDRVENELNLHFKHPKIYETEKIINGFKENTVSIITSENPHIIDYGIWGILPMPFNDDWEAFQQVSNTLNINRADLQTNKWYKDAFLNRRCLIIITGFFTSFIKDGSVYPYLVYSPLKSTITLGGIYNILEDGFITCSPILSRANSFIRSIHNINSKMPLIINEAQREEWLDTNKKQDLDYFAYCSQQTELKGHPIAKEFYKNDIIYNSIPEPVNYEDLPLFN</sequence>